<evidence type="ECO:0000256" key="3">
    <source>
        <dbReference type="ARBA" id="ARBA00023125"/>
    </source>
</evidence>
<dbReference type="InterPro" id="IPR036390">
    <property type="entry name" value="WH_DNA-bd_sf"/>
</dbReference>
<accession>A0A6G9YKK9</accession>
<keyword evidence="4" id="KW-0010">Activator</keyword>
<evidence type="ECO:0000256" key="5">
    <source>
        <dbReference type="ARBA" id="ARBA00023163"/>
    </source>
</evidence>
<dbReference type="PROSITE" id="PS50931">
    <property type="entry name" value="HTH_LYSR"/>
    <property type="match status" value="1"/>
</dbReference>
<dbReference type="FunFam" id="1.10.10.10:FF:000001">
    <property type="entry name" value="LysR family transcriptional regulator"/>
    <property type="match status" value="1"/>
</dbReference>
<dbReference type="CDD" id="cd08411">
    <property type="entry name" value="PBP2_OxyR"/>
    <property type="match status" value="1"/>
</dbReference>
<evidence type="ECO:0000313" key="9">
    <source>
        <dbReference type="Proteomes" id="UP000503540"/>
    </source>
</evidence>
<dbReference type="GO" id="GO:0003677">
    <property type="term" value="F:DNA binding"/>
    <property type="evidence" value="ECO:0007669"/>
    <property type="project" value="UniProtKB-KW"/>
</dbReference>
<feature type="domain" description="HTH lysR-type" evidence="7">
    <location>
        <begin position="51"/>
        <end position="108"/>
    </location>
</feature>
<evidence type="ECO:0000313" key="8">
    <source>
        <dbReference type="EMBL" id="QIS13799.1"/>
    </source>
</evidence>
<name>A0A6G9YKK9_9NOCA</name>
<dbReference type="Pfam" id="PF00126">
    <property type="entry name" value="HTH_1"/>
    <property type="match status" value="1"/>
</dbReference>
<comment type="similarity">
    <text evidence="1">Belongs to the LysR transcriptional regulatory family.</text>
</comment>
<dbReference type="AlphaFoldDB" id="A0A6G9YKK9"/>
<dbReference type="PRINTS" id="PR00039">
    <property type="entry name" value="HTHLYSR"/>
</dbReference>
<dbReference type="SUPFAM" id="SSF53850">
    <property type="entry name" value="Periplasmic binding protein-like II"/>
    <property type="match status" value="1"/>
</dbReference>
<sequence>MVSRAMRISSWVGLLALCGKAPHRSSPKGSRKVKVISRTTLIGVTDQTYQPTLSQLRAFVAIAEYRHFGTAAARLNVSQPTLSQALAALENGLGLQLIERSTRRVLVTAAGKRLLPQAMATLEAADRFVATATGDGLSGALRMGIIPTVAPYVLPTLLPELRAKVPALVPQVIEDQTARLLDGLRTGVLDVALLALPTETPGIVEIPLYTEEFVLVTPRGHELAGRTDLVPGVLDAQPLLLLDEGHCLRDQTLDLCRSADAHPAAVGDTRAASLATVVQCVAGGLGVTLIPEMAVAAETARGTLDTAHFAGPAPGRTLGLAFRASTARKEDYQKLAEIIRDQRSAGPA</sequence>
<protein>
    <recommendedName>
        <fullName evidence="6">Probable hydrogen peroxide-inducible genes activator</fullName>
    </recommendedName>
</protein>
<evidence type="ECO:0000259" key="7">
    <source>
        <dbReference type="PROSITE" id="PS50931"/>
    </source>
</evidence>
<keyword evidence="2" id="KW-0805">Transcription regulation</keyword>
<dbReference type="GO" id="GO:0003700">
    <property type="term" value="F:DNA-binding transcription factor activity"/>
    <property type="evidence" value="ECO:0007669"/>
    <property type="project" value="InterPro"/>
</dbReference>
<gene>
    <name evidence="8" type="ORF">F5544_29770</name>
</gene>
<keyword evidence="3" id="KW-0238">DNA-binding</keyword>
<proteinExistence type="inferred from homology"/>
<dbReference type="EMBL" id="CP046172">
    <property type="protein sequence ID" value="QIS13799.1"/>
    <property type="molecule type" value="Genomic_DNA"/>
</dbReference>
<reference evidence="8 9" key="1">
    <citation type="journal article" date="2019" name="ACS Chem. Biol.">
        <title>Identification and Mobilization of a Cryptic Antibiotic Biosynthesis Gene Locus from a Human-Pathogenic Nocardia Isolate.</title>
        <authorList>
            <person name="Herisse M."/>
            <person name="Ishida K."/>
            <person name="Porter J.L."/>
            <person name="Howden B."/>
            <person name="Hertweck C."/>
            <person name="Stinear T.P."/>
            <person name="Pidot S.J."/>
        </authorList>
    </citation>
    <scope>NUCLEOTIDE SEQUENCE [LARGE SCALE GENOMIC DNA]</scope>
    <source>
        <strain evidence="8 9">AUSMDU00012717</strain>
    </source>
</reference>
<evidence type="ECO:0000256" key="2">
    <source>
        <dbReference type="ARBA" id="ARBA00023015"/>
    </source>
</evidence>
<dbReference type="PANTHER" id="PTHR30346:SF26">
    <property type="entry name" value="HYDROGEN PEROXIDE-INDUCIBLE GENES ACTIVATOR"/>
    <property type="match status" value="1"/>
</dbReference>
<keyword evidence="5" id="KW-0804">Transcription</keyword>
<dbReference type="KEGG" id="nah:F5544_29770"/>
<dbReference type="Gene3D" id="3.40.190.10">
    <property type="entry name" value="Periplasmic binding protein-like II"/>
    <property type="match status" value="2"/>
</dbReference>
<dbReference type="SUPFAM" id="SSF46785">
    <property type="entry name" value="Winged helix' DNA-binding domain"/>
    <property type="match status" value="1"/>
</dbReference>
<dbReference type="InterPro" id="IPR036388">
    <property type="entry name" value="WH-like_DNA-bd_sf"/>
</dbReference>
<dbReference type="PANTHER" id="PTHR30346">
    <property type="entry name" value="TRANSCRIPTIONAL DUAL REGULATOR HCAR-RELATED"/>
    <property type="match status" value="1"/>
</dbReference>
<organism evidence="8 9">
    <name type="scientific">Nocardia arthritidis</name>
    <dbReference type="NCBI Taxonomy" id="228602"/>
    <lineage>
        <taxon>Bacteria</taxon>
        <taxon>Bacillati</taxon>
        <taxon>Actinomycetota</taxon>
        <taxon>Actinomycetes</taxon>
        <taxon>Mycobacteriales</taxon>
        <taxon>Nocardiaceae</taxon>
        <taxon>Nocardia</taxon>
    </lineage>
</organism>
<evidence type="ECO:0000256" key="4">
    <source>
        <dbReference type="ARBA" id="ARBA00023159"/>
    </source>
</evidence>
<evidence type="ECO:0000256" key="1">
    <source>
        <dbReference type="ARBA" id="ARBA00009437"/>
    </source>
</evidence>
<evidence type="ECO:0000256" key="6">
    <source>
        <dbReference type="ARBA" id="ARBA00040885"/>
    </source>
</evidence>
<dbReference type="InterPro" id="IPR000847">
    <property type="entry name" value="LysR_HTH_N"/>
</dbReference>
<dbReference type="GO" id="GO:0032993">
    <property type="term" value="C:protein-DNA complex"/>
    <property type="evidence" value="ECO:0007669"/>
    <property type="project" value="TreeGrafter"/>
</dbReference>
<dbReference type="InterPro" id="IPR005119">
    <property type="entry name" value="LysR_subst-bd"/>
</dbReference>
<dbReference type="Pfam" id="PF03466">
    <property type="entry name" value="LysR_substrate"/>
    <property type="match status" value="1"/>
</dbReference>
<dbReference type="Gene3D" id="1.10.10.10">
    <property type="entry name" value="Winged helix-like DNA-binding domain superfamily/Winged helix DNA-binding domain"/>
    <property type="match status" value="1"/>
</dbReference>
<dbReference type="Proteomes" id="UP000503540">
    <property type="component" value="Chromosome"/>
</dbReference>
<keyword evidence="9" id="KW-1185">Reference proteome</keyword>